<dbReference type="EMBL" id="PTIX01000037">
    <property type="protein sequence ID" value="PPK62050.1"/>
    <property type="molecule type" value="Genomic_DNA"/>
</dbReference>
<comment type="caution">
    <text evidence="3">The sequence shown here is derived from an EMBL/GenBank/DDBJ whole genome shotgun (WGS) entry which is preliminary data.</text>
</comment>
<feature type="domain" description="SWIM-type" evidence="2">
    <location>
        <begin position="58"/>
        <end position="91"/>
    </location>
</feature>
<evidence type="ECO:0000256" key="1">
    <source>
        <dbReference type="PROSITE-ProRule" id="PRU00325"/>
    </source>
</evidence>
<dbReference type="AlphaFoldDB" id="A0A2S6GCP5"/>
<protein>
    <submittedName>
        <fullName evidence="3">SWIM zinc finger protein</fullName>
    </submittedName>
</protein>
<accession>A0A2S6GCP5</accession>
<organism evidence="3 4">
    <name type="scientific">Actinokineospora auranticolor</name>
    <dbReference type="NCBI Taxonomy" id="155976"/>
    <lineage>
        <taxon>Bacteria</taxon>
        <taxon>Bacillati</taxon>
        <taxon>Actinomycetota</taxon>
        <taxon>Actinomycetes</taxon>
        <taxon>Pseudonocardiales</taxon>
        <taxon>Pseudonocardiaceae</taxon>
        <taxon>Actinokineospora</taxon>
    </lineage>
</organism>
<dbReference type="RefSeq" id="WP_104483315.1">
    <property type="nucleotide sequence ID" value="NZ_PTIX01000037.1"/>
</dbReference>
<dbReference type="InterPro" id="IPR007527">
    <property type="entry name" value="Znf_SWIM"/>
</dbReference>
<dbReference type="OrthoDB" id="9816340at2"/>
<dbReference type="PROSITE" id="PS50966">
    <property type="entry name" value="ZF_SWIM"/>
    <property type="match status" value="1"/>
</dbReference>
<evidence type="ECO:0000259" key="2">
    <source>
        <dbReference type="PROSITE" id="PS50966"/>
    </source>
</evidence>
<evidence type="ECO:0000313" key="3">
    <source>
        <dbReference type="EMBL" id="PPK62050.1"/>
    </source>
</evidence>
<dbReference type="GO" id="GO:0008270">
    <property type="term" value="F:zinc ion binding"/>
    <property type="evidence" value="ECO:0007669"/>
    <property type="project" value="UniProtKB-KW"/>
</dbReference>
<name>A0A2S6GCP5_9PSEU</name>
<gene>
    <name evidence="3" type="ORF">CLV40_13720</name>
</gene>
<keyword evidence="1" id="KW-0863">Zinc-finger</keyword>
<dbReference type="Proteomes" id="UP000239203">
    <property type="component" value="Unassembled WGS sequence"/>
</dbReference>
<keyword evidence="4" id="KW-1185">Reference proteome</keyword>
<proteinExistence type="predicted"/>
<sequence length="438" mass="46374">MVAAAVAPWSAERVIGLAPDAASAKAGRGLATAAKWADTGASEDALWGHCQGSGKKPYQACVELAEPAYRCTCPSRKFPCKHVLGLMLLWSAGAVAAAEEEPEWVGSWLESRAGRAERARQRAESAGPRDEKAAAKRADERLTRVRSGAAELREWLTDRLGAGLGGLRGGDELRTVAARMVDAQAPGLASGLRRAAALADARRGAPQALLGELSMLFLLADSVSRLDELPAELVETVRTRLGFPVDTARVLESGERVSDDWLVVGVSDEENDGLVTRRAWLRGERSDRTAVVLAFAPPGRPLDGSLPTGHVVSAELAFHPGVPPLRASVVDRAEPVLAPEPRGVAVDGALDGYARALAADPWTDRVPVVLARVVPTRHGESWALSDEDGKQALPLVSTVDPWPLLALAATGPVTVAAEWGATGLHPLTCWHDGRVIRL</sequence>
<keyword evidence="1" id="KW-0862">Zinc</keyword>
<evidence type="ECO:0000313" key="4">
    <source>
        <dbReference type="Proteomes" id="UP000239203"/>
    </source>
</evidence>
<reference evidence="3 4" key="1">
    <citation type="submission" date="2018-02" db="EMBL/GenBank/DDBJ databases">
        <title>Genomic Encyclopedia of Archaeal and Bacterial Type Strains, Phase II (KMG-II): from individual species to whole genera.</title>
        <authorList>
            <person name="Goeker M."/>
        </authorList>
    </citation>
    <scope>NUCLEOTIDE SEQUENCE [LARGE SCALE GENOMIC DNA]</scope>
    <source>
        <strain evidence="3 4">YU 961-1</strain>
    </source>
</reference>
<dbReference type="Pfam" id="PF04434">
    <property type="entry name" value="SWIM"/>
    <property type="match status" value="1"/>
</dbReference>
<keyword evidence="1" id="KW-0479">Metal-binding</keyword>